<feature type="non-terminal residue" evidence="1">
    <location>
        <position position="152"/>
    </location>
</feature>
<dbReference type="EMBL" id="KV419397">
    <property type="protein sequence ID" value="KZS97432.1"/>
    <property type="molecule type" value="Genomic_DNA"/>
</dbReference>
<proteinExistence type="predicted"/>
<sequence length="152" mass="17821">QQISKALTTRQQAIKTALEQYNTLAREFIPPRPTFDSKQIMDCAYFGEFQILKQSRRGILAKPWTRPLAREGSRLYFKLLRAHEEVHRLNIEYRRLKTFMAEEEAILSLHLLRLQTANPALAYQLSIRLQRFRSANTIHAEKLLHIEAVDGF</sequence>
<gene>
    <name evidence="1" type="ORF">SISNIDRAFT_389138</name>
</gene>
<protein>
    <submittedName>
        <fullName evidence="1">Uncharacterized protein</fullName>
    </submittedName>
</protein>
<evidence type="ECO:0000313" key="1">
    <source>
        <dbReference type="EMBL" id="KZS97432.1"/>
    </source>
</evidence>
<accession>A0A164Z124</accession>
<keyword evidence="2" id="KW-1185">Reference proteome</keyword>
<dbReference type="Proteomes" id="UP000076722">
    <property type="component" value="Unassembled WGS sequence"/>
</dbReference>
<organism evidence="1 2">
    <name type="scientific">Sistotremastrum niveocremeum HHB9708</name>
    <dbReference type="NCBI Taxonomy" id="1314777"/>
    <lineage>
        <taxon>Eukaryota</taxon>
        <taxon>Fungi</taxon>
        <taxon>Dikarya</taxon>
        <taxon>Basidiomycota</taxon>
        <taxon>Agaricomycotina</taxon>
        <taxon>Agaricomycetes</taxon>
        <taxon>Sistotremastrales</taxon>
        <taxon>Sistotremastraceae</taxon>
        <taxon>Sertulicium</taxon>
        <taxon>Sertulicium niveocremeum</taxon>
    </lineage>
</organism>
<name>A0A164Z124_9AGAM</name>
<dbReference type="OrthoDB" id="2676448at2759"/>
<dbReference type="STRING" id="1314777.A0A164Z124"/>
<feature type="non-terminal residue" evidence="1">
    <location>
        <position position="1"/>
    </location>
</feature>
<reference evidence="1 2" key="1">
    <citation type="journal article" date="2016" name="Mol. Biol. Evol.">
        <title>Comparative Genomics of Early-Diverging Mushroom-Forming Fungi Provides Insights into the Origins of Lignocellulose Decay Capabilities.</title>
        <authorList>
            <person name="Nagy L.G."/>
            <person name="Riley R."/>
            <person name="Tritt A."/>
            <person name="Adam C."/>
            <person name="Daum C."/>
            <person name="Floudas D."/>
            <person name="Sun H."/>
            <person name="Yadav J.S."/>
            <person name="Pangilinan J."/>
            <person name="Larsson K.H."/>
            <person name="Matsuura K."/>
            <person name="Barry K."/>
            <person name="Labutti K."/>
            <person name="Kuo R."/>
            <person name="Ohm R.A."/>
            <person name="Bhattacharya S.S."/>
            <person name="Shirouzu T."/>
            <person name="Yoshinaga Y."/>
            <person name="Martin F.M."/>
            <person name="Grigoriev I.V."/>
            <person name="Hibbett D.S."/>
        </authorList>
    </citation>
    <scope>NUCLEOTIDE SEQUENCE [LARGE SCALE GENOMIC DNA]</scope>
    <source>
        <strain evidence="1 2">HHB9708</strain>
    </source>
</reference>
<evidence type="ECO:0000313" key="2">
    <source>
        <dbReference type="Proteomes" id="UP000076722"/>
    </source>
</evidence>
<dbReference type="AlphaFoldDB" id="A0A164Z124"/>